<keyword evidence="3" id="KW-1185">Reference proteome</keyword>
<feature type="compositionally biased region" description="Low complexity" evidence="1">
    <location>
        <begin position="69"/>
        <end position="87"/>
    </location>
</feature>
<accession>A0A9W8MPG7</accession>
<evidence type="ECO:0000313" key="3">
    <source>
        <dbReference type="Proteomes" id="UP001148786"/>
    </source>
</evidence>
<dbReference type="Proteomes" id="UP001148786">
    <property type="component" value="Unassembled WGS sequence"/>
</dbReference>
<evidence type="ECO:0000313" key="2">
    <source>
        <dbReference type="EMBL" id="KAJ3483885.1"/>
    </source>
</evidence>
<feature type="region of interest" description="Disordered" evidence="1">
    <location>
        <begin position="1"/>
        <end position="32"/>
    </location>
</feature>
<sequence>MRSQGPPTAYPSGLQPIANDPSSNRQVHRRVSRTDLDFEEALRAEGTVMLREGLDVNSLGVESPSPMHRSFTSASTSSNRNTPTTTPVNRAISRVALQPPTPVIVPPNAFATRAIERGC</sequence>
<name>A0A9W8MPG7_9AGAR</name>
<reference evidence="2" key="1">
    <citation type="submission" date="2022-07" db="EMBL/GenBank/DDBJ databases">
        <title>Genome Sequence of Agrocybe chaxingu.</title>
        <authorList>
            <person name="Buettner E."/>
        </authorList>
    </citation>
    <scope>NUCLEOTIDE SEQUENCE</scope>
    <source>
        <strain evidence="2">MP-N11</strain>
    </source>
</reference>
<gene>
    <name evidence="2" type="ORF">NLJ89_g12026</name>
</gene>
<proteinExistence type="predicted"/>
<evidence type="ECO:0000256" key="1">
    <source>
        <dbReference type="SAM" id="MobiDB-lite"/>
    </source>
</evidence>
<feature type="region of interest" description="Disordered" evidence="1">
    <location>
        <begin position="58"/>
        <end position="87"/>
    </location>
</feature>
<protein>
    <submittedName>
        <fullName evidence="2">Uncharacterized protein</fullName>
    </submittedName>
</protein>
<dbReference type="OrthoDB" id="2157641at2759"/>
<comment type="caution">
    <text evidence="2">The sequence shown here is derived from an EMBL/GenBank/DDBJ whole genome shotgun (WGS) entry which is preliminary data.</text>
</comment>
<dbReference type="EMBL" id="JANKHO010003397">
    <property type="protein sequence ID" value="KAJ3483885.1"/>
    <property type="molecule type" value="Genomic_DNA"/>
</dbReference>
<organism evidence="2 3">
    <name type="scientific">Agrocybe chaxingu</name>
    <dbReference type="NCBI Taxonomy" id="84603"/>
    <lineage>
        <taxon>Eukaryota</taxon>
        <taxon>Fungi</taxon>
        <taxon>Dikarya</taxon>
        <taxon>Basidiomycota</taxon>
        <taxon>Agaricomycotina</taxon>
        <taxon>Agaricomycetes</taxon>
        <taxon>Agaricomycetidae</taxon>
        <taxon>Agaricales</taxon>
        <taxon>Agaricineae</taxon>
        <taxon>Strophariaceae</taxon>
        <taxon>Agrocybe</taxon>
    </lineage>
</organism>
<dbReference type="AlphaFoldDB" id="A0A9W8MPG7"/>